<feature type="transmembrane region" description="Helical" evidence="1">
    <location>
        <begin position="532"/>
        <end position="552"/>
    </location>
</feature>
<proteinExistence type="predicted"/>
<dbReference type="GO" id="GO:0022857">
    <property type="term" value="F:transmembrane transporter activity"/>
    <property type="evidence" value="ECO:0007669"/>
    <property type="project" value="InterPro"/>
</dbReference>
<dbReference type="Pfam" id="PF04632">
    <property type="entry name" value="FUSC"/>
    <property type="match status" value="1"/>
</dbReference>
<feature type="transmembrane region" description="Helical" evidence="1">
    <location>
        <begin position="457"/>
        <end position="476"/>
    </location>
</feature>
<feature type="transmembrane region" description="Helical" evidence="1">
    <location>
        <begin position="421"/>
        <end position="445"/>
    </location>
</feature>
<evidence type="ECO:0000313" key="3">
    <source>
        <dbReference type="Proteomes" id="UP000031656"/>
    </source>
</evidence>
<feature type="transmembrane region" description="Helical" evidence="1">
    <location>
        <begin position="488"/>
        <end position="511"/>
    </location>
</feature>
<name>A0A067Z3B5_GLUOY</name>
<dbReference type="EMBL" id="CP004373">
    <property type="protein sequence ID" value="AHK70754.1"/>
    <property type="molecule type" value="Genomic_DNA"/>
</dbReference>
<feature type="transmembrane region" description="Helical" evidence="1">
    <location>
        <begin position="115"/>
        <end position="134"/>
    </location>
</feature>
<organism evidence="2 3">
    <name type="scientific">Gluconobacter oxydans DSM 3504</name>
    <dbReference type="NCBI Taxonomy" id="1288313"/>
    <lineage>
        <taxon>Bacteria</taxon>
        <taxon>Pseudomonadati</taxon>
        <taxon>Pseudomonadota</taxon>
        <taxon>Alphaproteobacteria</taxon>
        <taxon>Acetobacterales</taxon>
        <taxon>Acetobacteraceae</taxon>
        <taxon>Gluconobacter</taxon>
    </lineage>
</organism>
<evidence type="ECO:0000256" key="1">
    <source>
        <dbReference type="SAM" id="Phobius"/>
    </source>
</evidence>
<keyword evidence="1" id="KW-0472">Membrane</keyword>
<feature type="transmembrane region" description="Helical" evidence="1">
    <location>
        <begin position="90"/>
        <end position="109"/>
    </location>
</feature>
<feature type="transmembrane region" description="Helical" evidence="1">
    <location>
        <begin position="179"/>
        <end position="198"/>
    </location>
</feature>
<dbReference type="Proteomes" id="UP000031656">
    <property type="component" value="Chromosome"/>
</dbReference>
<dbReference type="GO" id="GO:0005886">
    <property type="term" value="C:plasma membrane"/>
    <property type="evidence" value="ECO:0007669"/>
    <property type="project" value="InterPro"/>
</dbReference>
<accession>A0A067Z3B5</accession>
<reference evidence="2 3" key="1">
    <citation type="journal article" date="2015" name="Appl. Microbiol. Biotechnol.">
        <title>The consequence of an additional NADH dehydrogenase paralog on the growth of Gluconobacter oxydans DSM3504.</title>
        <authorList>
            <person name="Kostner D."/>
            <person name="Luchterhand B."/>
            <person name="Junker A."/>
            <person name="Volland S."/>
            <person name="Daniel R."/>
            <person name="Buchs J."/>
            <person name="Liebl W."/>
            <person name="Ehrenreich A."/>
        </authorList>
    </citation>
    <scope>NUCLEOTIDE SEQUENCE [LARGE SCALE GENOMIC DNA]</scope>
    <source>
        <strain evidence="2">DSM 3504</strain>
    </source>
</reference>
<dbReference type="KEGG" id="goy:GLS_c08420"/>
<keyword evidence="1" id="KW-1133">Transmembrane helix</keyword>
<dbReference type="HOGENOM" id="CLU_013927_1_1_5"/>
<keyword evidence="1" id="KW-0812">Transmembrane</keyword>
<sequence length="739" mass="81356">MSDACIYCKTAQRCPSDMIQAGPVALIRKLRWLYAPDPVMAGYALRTTCTSLLALGIALWMELGSPQWAALTVWMVAQGTRGRSLAKAKWHLFGMVVGVISGITLVAAFPQAPLMFILLLAVGIGTFCMIGTFMPGPASMTNYRIHGMRASGFTYAIVSLDGIADPHHIFAISMSRATYILLGIVLEASISGLFQLGLTKRTRHQLASTFEDTLKPALTAIAGILVGKEGAMQNVQAIFTQITTLGDQVEFAEVELGRHDHAGDHARAALADIAVLLARALDLATLMRLPLSQDDMFRQEAEAIRDMFLKLPARLEGTESMASILADLLTLRRQCRQKVVSDFSTAQPDDAAREAVLRHGMLQQALVELIDALRMALTQFEASRHPGPHDHFHSPIRSYRDWQQAITNSLRSSVTVFGAGLIWICTAWPSGLTFIMFVCIVCSLFSTLERPALATQAFLRGACCAVVAAGILNLALMGKSTTFEMLGMWSGLAMMIGGLAFAYPPLTLPAVSYNLFLPILIGPSNQAKTDEIVYFNTALPLVLGLLYASWMYRVFLPYDPAHQRWTMREHILRDLHRIADGRAQETVDSVVSRNVDRFVRLMTNSGSTPSPVIQAYLTGILSGMRVMLNLLRLQAIRRDTRLNPAAGQALALVMGRMSHFSGRYHGHYGRTLRATKLAILRLRTCERNEDRPRERFVLIAALTSLDVIATELDTNRIFFDARSPYLDPSLTPAELESTG</sequence>
<protein>
    <submittedName>
        <fullName evidence="2">FusC family protein</fullName>
    </submittedName>
</protein>
<evidence type="ECO:0000313" key="2">
    <source>
        <dbReference type="EMBL" id="AHK70754.1"/>
    </source>
</evidence>
<dbReference type="InterPro" id="IPR006726">
    <property type="entry name" value="PHBA_efflux_AaeB/fusaric-R"/>
</dbReference>
<dbReference type="AlphaFoldDB" id="A0A067Z3B5"/>
<gene>
    <name evidence="2" type="ORF">GLS_c08420</name>
</gene>